<proteinExistence type="predicted"/>
<evidence type="ECO:0000256" key="2">
    <source>
        <dbReference type="SAM" id="Phobius"/>
    </source>
</evidence>
<dbReference type="AlphaFoldDB" id="A0A4R9M0D7"/>
<keyword evidence="2" id="KW-1133">Transmembrane helix</keyword>
<feature type="region of interest" description="Disordered" evidence="1">
    <location>
        <begin position="187"/>
        <end position="218"/>
    </location>
</feature>
<dbReference type="RefSeq" id="WP_135759570.1">
    <property type="nucleotide sequence ID" value="NZ_RQHW01000016.1"/>
</dbReference>
<keyword evidence="2" id="KW-0472">Membrane</keyword>
<evidence type="ECO:0000313" key="4">
    <source>
        <dbReference type="Proteomes" id="UP000298058"/>
    </source>
</evidence>
<keyword evidence="2" id="KW-0812">Transmembrane</keyword>
<accession>A0A4R9M0D7</accession>
<gene>
    <name evidence="3" type="ORF">EHS15_05650</name>
</gene>
<sequence>MLHPKIKEYSAVVKEKAEVYGSQFYRIGTGKDKTTPEFIFLFFSWFSLLLFFTFFILAEKNPFNLLVPFNVFQLPSHDPRSYYKVTISDGAEQEIAVNRKILADENPSSFVYQLVKEVGSPPYFLPEENPEIQGIVFVPKKLLDLHYSLKNVWFRSEGKVLILDWNEEMLESVMNVYRLPRLSVSSLESEDDANAPEDTITYYSGGESSGPKESEEVTRQRKLTALGVSFRAIDSTLFANFPELKTIQHKLNGETREYPGLAGYDFSSDQNRK</sequence>
<organism evidence="3 4">
    <name type="scientific">Leptospira idonii</name>
    <dbReference type="NCBI Taxonomy" id="1193500"/>
    <lineage>
        <taxon>Bacteria</taxon>
        <taxon>Pseudomonadati</taxon>
        <taxon>Spirochaetota</taxon>
        <taxon>Spirochaetia</taxon>
        <taxon>Leptospirales</taxon>
        <taxon>Leptospiraceae</taxon>
        <taxon>Leptospira</taxon>
    </lineage>
</organism>
<dbReference type="Proteomes" id="UP000298058">
    <property type="component" value="Unassembled WGS sequence"/>
</dbReference>
<dbReference type="OrthoDB" id="336616at2"/>
<evidence type="ECO:0000256" key="1">
    <source>
        <dbReference type="SAM" id="MobiDB-lite"/>
    </source>
</evidence>
<name>A0A4R9M0D7_9LEPT</name>
<comment type="caution">
    <text evidence="3">The sequence shown here is derived from an EMBL/GenBank/DDBJ whole genome shotgun (WGS) entry which is preliminary data.</text>
</comment>
<protein>
    <submittedName>
        <fullName evidence="3">Uncharacterized protein</fullName>
    </submittedName>
</protein>
<evidence type="ECO:0000313" key="3">
    <source>
        <dbReference type="EMBL" id="TGN20174.1"/>
    </source>
</evidence>
<feature type="transmembrane region" description="Helical" evidence="2">
    <location>
        <begin position="38"/>
        <end position="58"/>
    </location>
</feature>
<dbReference type="NCBIfam" id="NF047612">
    <property type="entry name" value="LIC_10740_fam"/>
    <property type="match status" value="1"/>
</dbReference>
<dbReference type="EMBL" id="RQHW01000016">
    <property type="protein sequence ID" value="TGN20174.1"/>
    <property type="molecule type" value="Genomic_DNA"/>
</dbReference>
<keyword evidence="4" id="KW-1185">Reference proteome</keyword>
<reference evidence="3" key="1">
    <citation type="journal article" date="2019" name="PLoS Negl. Trop. Dis.">
        <title>Revisiting the worldwide diversity of Leptospira species in the environment.</title>
        <authorList>
            <person name="Vincent A.T."/>
            <person name="Schiettekatte O."/>
            <person name="Bourhy P."/>
            <person name="Veyrier F.J."/>
            <person name="Picardeau M."/>
        </authorList>
    </citation>
    <scope>NUCLEOTIDE SEQUENCE [LARGE SCALE GENOMIC DNA]</scope>
    <source>
        <strain evidence="3">201300427</strain>
    </source>
</reference>